<comment type="caution">
    <text evidence="2">The sequence shown here is derived from an EMBL/GenBank/DDBJ whole genome shotgun (WGS) entry which is preliminary data.</text>
</comment>
<gene>
    <name evidence="2" type="ORF">EK21DRAFT_92178</name>
</gene>
<feature type="compositionally biased region" description="Basic and acidic residues" evidence="1">
    <location>
        <begin position="61"/>
        <end position="72"/>
    </location>
</feature>
<feature type="compositionally biased region" description="Basic and acidic residues" evidence="1">
    <location>
        <begin position="536"/>
        <end position="549"/>
    </location>
</feature>
<feature type="region of interest" description="Disordered" evidence="1">
    <location>
        <begin position="463"/>
        <end position="488"/>
    </location>
</feature>
<evidence type="ECO:0000256" key="1">
    <source>
        <dbReference type="SAM" id="MobiDB-lite"/>
    </source>
</evidence>
<dbReference type="OrthoDB" id="3801522at2759"/>
<evidence type="ECO:0000313" key="3">
    <source>
        <dbReference type="Proteomes" id="UP000799777"/>
    </source>
</evidence>
<keyword evidence="3" id="KW-1185">Reference proteome</keyword>
<name>A0A9P4LHF1_9PLEO</name>
<sequence>MSNAVCYQSEGIIAGKSQCASKWGPGSEASPTTEPEVPKAPHEKRSARGRDESPALPQNDRSSKSPRDDDNRRRQRNNKNNRNALDEGITRDVLQPYTRDDFAPPTGPRNDRRPAERQPEPLQRLGNGIDHGYARSAKAQVEPYTSRPLTEHITREPHSDAYAQFADPSSRRDNQISGSEPAVAHRAQTTTGHDHGLQKFPFGHGRTLPPNTTSQHRFDAASGRGTVNPLAHVLMGQGRGHFSKGTSQMSCSIIENNTPHGEPNASRVDPASCGTVVNRSIGQVHDQPAPSAANLAVQPADTSATGVRLKRSTVKKVVSFSTPPTTQVIESPAEGVAEPARSLPTFELSKQAMPELASSTSVLAKSHVSHAIPAMAPIPVPAPASRTSHIPAAPSPSVGSSSTAVFHIPFQGTLSDTDFHFLLSKLQGREISVAEWDTAVQQIQNFDFGTSFSAQVQTTPATAALAPAPSNEEPHPLGAEDPAAPDRELQPGSAELLKAKEAERFAKDFEHAAKKAAKDAERRARDMECSAYTSGRSEDEVVEQDKNHDEDADVWSEMKEKLSMLDLGKLNQVGQSAGLSATQKALLALGEMDDDEEL</sequence>
<organism evidence="2 3">
    <name type="scientific">Setomelanomma holmii</name>
    <dbReference type="NCBI Taxonomy" id="210430"/>
    <lineage>
        <taxon>Eukaryota</taxon>
        <taxon>Fungi</taxon>
        <taxon>Dikarya</taxon>
        <taxon>Ascomycota</taxon>
        <taxon>Pezizomycotina</taxon>
        <taxon>Dothideomycetes</taxon>
        <taxon>Pleosporomycetidae</taxon>
        <taxon>Pleosporales</taxon>
        <taxon>Pleosporineae</taxon>
        <taxon>Phaeosphaeriaceae</taxon>
        <taxon>Setomelanomma</taxon>
    </lineage>
</organism>
<feature type="compositionally biased region" description="Basic and acidic residues" evidence="1">
    <location>
        <begin position="36"/>
        <end position="53"/>
    </location>
</feature>
<feature type="region of interest" description="Disordered" evidence="1">
    <location>
        <begin position="516"/>
        <end position="550"/>
    </location>
</feature>
<dbReference type="AlphaFoldDB" id="A0A9P4LHF1"/>
<feature type="compositionally biased region" description="Basic and acidic residues" evidence="1">
    <location>
        <begin position="109"/>
        <end position="119"/>
    </location>
</feature>
<evidence type="ECO:0000313" key="2">
    <source>
        <dbReference type="EMBL" id="KAF2026731.1"/>
    </source>
</evidence>
<feature type="compositionally biased region" description="Basic and acidic residues" evidence="1">
    <location>
        <begin position="516"/>
        <end position="528"/>
    </location>
</feature>
<protein>
    <submittedName>
        <fullName evidence="2">Uncharacterized protein</fullName>
    </submittedName>
</protein>
<dbReference type="Proteomes" id="UP000799777">
    <property type="component" value="Unassembled WGS sequence"/>
</dbReference>
<accession>A0A9P4LHF1</accession>
<reference evidence="2" key="1">
    <citation type="journal article" date="2020" name="Stud. Mycol.">
        <title>101 Dothideomycetes genomes: a test case for predicting lifestyles and emergence of pathogens.</title>
        <authorList>
            <person name="Haridas S."/>
            <person name="Albert R."/>
            <person name="Binder M."/>
            <person name="Bloem J."/>
            <person name="Labutti K."/>
            <person name="Salamov A."/>
            <person name="Andreopoulos B."/>
            <person name="Baker S."/>
            <person name="Barry K."/>
            <person name="Bills G."/>
            <person name="Bluhm B."/>
            <person name="Cannon C."/>
            <person name="Castanera R."/>
            <person name="Culley D."/>
            <person name="Daum C."/>
            <person name="Ezra D."/>
            <person name="Gonzalez J."/>
            <person name="Henrissat B."/>
            <person name="Kuo A."/>
            <person name="Liang C."/>
            <person name="Lipzen A."/>
            <person name="Lutzoni F."/>
            <person name="Magnuson J."/>
            <person name="Mondo S."/>
            <person name="Nolan M."/>
            <person name="Ohm R."/>
            <person name="Pangilinan J."/>
            <person name="Park H.-J."/>
            <person name="Ramirez L."/>
            <person name="Alfaro M."/>
            <person name="Sun H."/>
            <person name="Tritt A."/>
            <person name="Yoshinaga Y."/>
            <person name="Zwiers L.-H."/>
            <person name="Turgeon B."/>
            <person name="Goodwin S."/>
            <person name="Spatafora J."/>
            <person name="Crous P."/>
            <person name="Grigoriev I."/>
        </authorList>
    </citation>
    <scope>NUCLEOTIDE SEQUENCE</scope>
    <source>
        <strain evidence="2">CBS 110217</strain>
    </source>
</reference>
<proteinExistence type="predicted"/>
<dbReference type="EMBL" id="ML978238">
    <property type="protein sequence ID" value="KAF2026731.1"/>
    <property type="molecule type" value="Genomic_DNA"/>
</dbReference>
<feature type="region of interest" description="Disordered" evidence="1">
    <location>
        <begin position="1"/>
        <end position="133"/>
    </location>
</feature>